<reference evidence="2 3" key="1">
    <citation type="journal article" date="2011" name="J. Bacteriol.">
        <title>Genome sequence of 'Pedosphaera parvula' Ellin514, an aerobic Verrucomicrobial isolate from pasture soil.</title>
        <authorList>
            <person name="Kant R."/>
            <person name="van Passel M.W."/>
            <person name="Sangwan P."/>
            <person name="Palva A."/>
            <person name="Lucas S."/>
            <person name="Copeland A."/>
            <person name="Lapidus A."/>
            <person name="Glavina Del Rio T."/>
            <person name="Dalin E."/>
            <person name="Tice H."/>
            <person name="Bruce D."/>
            <person name="Goodwin L."/>
            <person name="Pitluck S."/>
            <person name="Chertkov O."/>
            <person name="Larimer F.W."/>
            <person name="Land M.L."/>
            <person name="Hauser L."/>
            <person name="Brettin T.S."/>
            <person name="Detter J.C."/>
            <person name="Han S."/>
            <person name="de Vos W.M."/>
            <person name="Janssen P.H."/>
            <person name="Smidt H."/>
        </authorList>
    </citation>
    <scope>NUCLEOTIDE SEQUENCE [LARGE SCALE GENOMIC DNA]</scope>
    <source>
        <strain evidence="2 3">Ellin514</strain>
    </source>
</reference>
<dbReference type="AlphaFoldDB" id="B9XIU9"/>
<gene>
    <name evidence="2" type="ORF">Cflav_PD3235</name>
</gene>
<organism evidence="2 3">
    <name type="scientific">Pedosphaera parvula (strain Ellin514)</name>
    <dbReference type="NCBI Taxonomy" id="320771"/>
    <lineage>
        <taxon>Bacteria</taxon>
        <taxon>Pseudomonadati</taxon>
        <taxon>Verrucomicrobiota</taxon>
        <taxon>Pedosphaerae</taxon>
        <taxon>Pedosphaerales</taxon>
        <taxon>Pedosphaeraceae</taxon>
        <taxon>Pedosphaera</taxon>
    </lineage>
</organism>
<sequence precursor="true">MLIFFLGLRPSPMQNSIVHKFYSFCILLGLFGLLNGTANAETQTLHLTDGQTVAGDVVSMDERGIVLRQADGKYSDHIGWAKLSQDNLKDLQGNPKAAQFVEPFIELSAQDKAKRTEIEIRPVPRLERPATRSLIGGIFTSGIGIFLFVLIYAANIYAAYEIALFRAQSPGLVCGVAAVLPIIGPIIFLSMPTKIKHKETEWQPPAEEYIEEPIPAAAEEASAAEVASAAHTAAQPVATSYPPAKIFARGQFTFNRRFFETQVPGFFAVVRAEADRDMVMNVRSSRGTYTAQRISRVSMTEVNLQVEKEGASHDVTIPFIEIQEVQVKHRDAP</sequence>
<evidence type="ECO:0000256" key="1">
    <source>
        <dbReference type="SAM" id="Phobius"/>
    </source>
</evidence>
<evidence type="ECO:0000313" key="3">
    <source>
        <dbReference type="Proteomes" id="UP000003688"/>
    </source>
</evidence>
<dbReference type="STRING" id="320771.Cflav_PD3235"/>
<protein>
    <submittedName>
        <fullName evidence="2">Uncharacterized protein</fullName>
    </submittedName>
</protein>
<name>B9XIU9_PEDPL</name>
<keyword evidence="3" id="KW-1185">Reference proteome</keyword>
<keyword evidence="1" id="KW-1133">Transmembrane helix</keyword>
<keyword evidence="1" id="KW-0812">Transmembrane</keyword>
<proteinExistence type="predicted"/>
<evidence type="ECO:0000313" key="2">
    <source>
        <dbReference type="EMBL" id="EEF60176.1"/>
    </source>
</evidence>
<comment type="caution">
    <text evidence="2">The sequence shown here is derived from an EMBL/GenBank/DDBJ whole genome shotgun (WGS) entry which is preliminary data.</text>
</comment>
<feature type="transmembrane region" description="Helical" evidence="1">
    <location>
        <begin position="134"/>
        <end position="160"/>
    </location>
</feature>
<keyword evidence="1" id="KW-0472">Membrane</keyword>
<accession>B9XIU9</accession>
<dbReference type="Proteomes" id="UP000003688">
    <property type="component" value="Unassembled WGS sequence"/>
</dbReference>
<dbReference type="EMBL" id="ABOX02000019">
    <property type="protein sequence ID" value="EEF60176.1"/>
    <property type="molecule type" value="Genomic_DNA"/>
</dbReference>
<feature type="transmembrane region" description="Helical" evidence="1">
    <location>
        <begin position="172"/>
        <end position="191"/>
    </location>
</feature>